<reference evidence="2" key="1">
    <citation type="submission" date="2014-05" db="EMBL/GenBank/DDBJ databases">
        <authorList>
            <person name="Chronopoulou M."/>
        </authorList>
    </citation>
    <scope>NUCLEOTIDE SEQUENCE</scope>
    <source>
        <tissue evidence="2">Whole organism</tissue>
    </source>
</reference>
<dbReference type="AlphaFoldDB" id="A0A0K2UDI3"/>
<dbReference type="EMBL" id="HACA01018958">
    <property type="protein sequence ID" value="CDW36319.1"/>
    <property type="molecule type" value="Transcribed_RNA"/>
</dbReference>
<organism evidence="2">
    <name type="scientific">Lepeophtheirus salmonis</name>
    <name type="common">Salmon louse</name>
    <name type="synonym">Caligus salmonis</name>
    <dbReference type="NCBI Taxonomy" id="72036"/>
    <lineage>
        <taxon>Eukaryota</taxon>
        <taxon>Metazoa</taxon>
        <taxon>Ecdysozoa</taxon>
        <taxon>Arthropoda</taxon>
        <taxon>Crustacea</taxon>
        <taxon>Multicrustacea</taxon>
        <taxon>Hexanauplia</taxon>
        <taxon>Copepoda</taxon>
        <taxon>Siphonostomatoida</taxon>
        <taxon>Caligidae</taxon>
        <taxon>Lepeophtheirus</taxon>
    </lineage>
</organism>
<feature type="compositionally biased region" description="Polar residues" evidence="1">
    <location>
        <begin position="396"/>
        <end position="405"/>
    </location>
</feature>
<dbReference type="PANTHER" id="PTHR22922">
    <property type="entry name" value="GPI-ANCHORED PROTEIN P137"/>
    <property type="match status" value="1"/>
</dbReference>
<dbReference type="RefSeq" id="XP_071743224.1">
    <property type="nucleotide sequence ID" value="XM_071887123.1"/>
</dbReference>
<dbReference type="GO" id="GO:0005737">
    <property type="term" value="C:cytoplasm"/>
    <property type="evidence" value="ECO:0007669"/>
    <property type="project" value="TreeGrafter"/>
</dbReference>
<dbReference type="InterPro" id="IPR028816">
    <property type="entry name" value="Caprin"/>
</dbReference>
<feature type="region of interest" description="Disordered" evidence="1">
    <location>
        <begin position="390"/>
        <end position="500"/>
    </location>
</feature>
<dbReference type="RefSeq" id="XP_071743225.1">
    <property type="nucleotide sequence ID" value="XM_071887124.1"/>
</dbReference>
<dbReference type="PANTHER" id="PTHR22922:SF19">
    <property type="entry name" value="CAPRIN HOMOLOG"/>
    <property type="match status" value="1"/>
</dbReference>
<evidence type="ECO:0000313" key="2">
    <source>
        <dbReference type="EMBL" id="CDW36319.1"/>
    </source>
</evidence>
<dbReference type="GeneID" id="121114571"/>
<dbReference type="RefSeq" id="XP_071743222.1">
    <property type="nucleotide sequence ID" value="XM_071887121.1"/>
</dbReference>
<dbReference type="RefSeq" id="XP_071743223.1">
    <property type="nucleotide sequence ID" value="XM_071887122.1"/>
</dbReference>
<evidence type="ECO:0008006" key="3">
    <source>
        <dbReference type="Google" id="ProtNLM"/>
    </source>
</evidence>
<dbReference type="OrthoDB" id="10062814at2759"/>
<feature type="region of interest" description="Disordered" evidence="1">
    <location>
        <begin position="199"/>
        <end position="242"/>
    </location>
</feature>
<sequence length="500" mass="54779">MPSVVGVKGVTVGEGGNGGVCEGGPLVSALNLVDKKVRNLEKRKCKLDGYRADSERGKELNSDQTSAIAKYDEVIHTLEFARELSTQFRTLCSEDDRLKKKAAKRENVERTRSEACKISQVLRFQAVIAKTQSISDWETQSKLDSKLLTGIKAFMDLIATSETTSSCAEHFLALIDGKAAKKMGGVSYAALKDGFLSVETSLETPPPSPEPPASQEEEEEEEIVETVEEEEEMAPGTGERAEAPVAESMEEQVETPPPTQEVLVATPHVEEPQESILPVNGDHHPVPPQQEFNFLQESQIDPINMDPAVVVVQHSPPQVFNQQAHMYPMQQQVPFHLTTAAPPYHPPQPTMSHSDLQVPPQPQKETQEIETKVYSYSNASVTSQISHSKNVEVDGHQSSPAQQPTIEDWSEEYETPRENGGYLRGRGRGRGGGGGYRGPRKDNGYRGGRGGRGARSRGGGVHMNGNHYRGDKEYRGRGGRGTRGGSYRGTAEKTNGHTRE</sequence>
<dbReference type="RefSeq" id="XP_071743227.1">
    <property type="nucleotide sequence ID" value="XM_071887126.1"/>
</dbReference>
<proteinExistence type="predicted"/>
<feature type="compositionally biased region" description="Gly residues" evidence="1">
    <location>
        <begin position="445"/>
        <end position="462"/>
    </location>
</feature>
<feature type="compositionally biased region" description="Basic and acidic residues" evidence="1">
    <location>
        <begin position="490"/>
        <end position="500"/>
    </location>
</feature>
<dbReference type="RefSeq" id="XP_071743229.1">
    <property type="nucleotide sequence ID" value="XM_071887128.1"/>
</dbReference>
<dbReference type="GO" id="GO:0003723">
    <property type="term" value="F:RNA binding"/>
    <property type="evidence" value="ECO:0007669"/>
    <property type="project" value="TreeGrafter"/>
</dbReference>
<accession>A0A0K2UDI3</accession>
<feature type="compositionally biased region" description="Acidic residues" evidence="1">
    <location>
        <begin position="215"/>
        <end position="233"/>
    </location>
</feature>
<evidence type="ECO:0000256" key="1">
    <source>
        <dbReference type="SAM" id="MobiDB-lite"/>
    </source>
</evidence>
<dbReference type="RefSeq" id="XP_071743226.1">
    <property type="nucleotide sequence ID" value="XM_071887125.1"/>
</dbReference>
<protein>
    <recommendedName>
        <fullName evidence="3">Caprin-1 dimerization domain-containing protein</fullName>
    </recommendedName>
</protein>
<name>A0A0K2UDI3_LEPSM</name>
<dbReference type="RefSeq" id="XP_071743228.1">
    <property type="nucleotide sequence ID" value="XM_071887127.1"/>
</dbReference>